<sequence length="359" mass="37881">MALTVLALLGGMPSALADPSLDSLALAQQRAADALEAVTVWRGPTSGPKASPGKVIAFIAEDLRNGGIAGALRGAQEAAKVVGWTVTVYDVAGSDAGRQQALRNVQILHPDGVIFGGFNAQNYAPWIDNVVGLGIVVVGWHAAFEPGFVPGTQLFTNVASSAREVALAAASFAVVKSGGTAGVVIFTDSRFAVAQAKADDMATIIRNCAGCKLLSIEDLNLDQVQAEMPARLASLDRRFGDAWTVSLGINDLYYDAMASIPDARADLINISAGDGSRSALLRVGTGLGQTATVAEPLNLEGWQLIDELNRAFHNEMPSGYAPHARLLTPDALTGTVGEDFTYDPPNNYRQMYRQIWGRE</sequence>
<reference evidence="2 3" key="1">
    <citation type="submission" date="2019-08" db="EMBL/GenBank/DDBJ databases">
        <title>Hyperibacter terrae gen. nov., sp. nov. and Hyperibacter viscosus sp. nov., two new members in the family Rhodospirillaceae isolated from the rhizosphere of Hypericum perforatum.</title>
        <authorList>
            <person name="Noviana Z."/>
        </authorList>
    </citation>
    <scope>NUCLEOTIDE SEQUENCE [LARGE SCALE GENOMIC DNA]</scope>
    <source>
        <strain evidence="2 3">R5913</strain>
    </source>
</reference>
<accession>A0A5J6MS57</accession>
<dbReference type="Gene3D" id="3.40.50.2300">
    <property type="match status" value="2"/>
</dbReference>
<dbReference type="SUPFAM" id="SSF53822">
    <property type="entry name" value="Periplasmic binding protein-like I"/>
    <property type="match status" value="1"/>
</dbReference>
<proteinExistence type="predicted"/>
<dbReference type="RefSeq" id="WP_151177936.1">
    <property type="nucleotide sequence ID" value="NZ_CP042906.1"/>
</dbReference>
<feature type="chain" id="PRO_5023887285" evidence="1">
    <location>
        <begin position="18"/>
        <end position="359"/>
    </location>
</feature>
<dbReference type="EMBL" id="CP042906">
    <property type="protein sequence ID" value="QEX17706.1"/>
    <property type="molecule type" value="Genomic_DNA"/>
</dbReference>
<evidence type="ECO:0000256" key="1">
    <source>
        <dbReference type="SAM" id="SignalP"/>
    </source>
</evidence>
<dbReference type="AlphaFoldDB" id="A0A5J6MS57"/>
<dbReference type="Proteomes" id="UP000326202">
    <property type="component" value="Chromosome"/>
</dbReference>
<evidence type="ECO:0000313" key="2">
    <source>
        <dbReference type="EMBL" id="QEX17706.1"/>
    </source>
</evidence>
<protein>
    <submittedName>
        <fullName evidence="2">Sugar ABC transporter substrate-binding protein</fullName>
    </submittedName>
</protein>
<dbReference type="KEGG" id="htq:FRZ44_30090"/>
<gene>
    <name evidence="2" type="ORF">FRZ44_30090</name>
</gene>
<dbReference type="OrthoDB" id="9342512at2"/>
<evidence type="ECO:0000313" key="3">
    <source>
        <dbReference type="Proteomes" id="UP000326202"/>
    </source>
</evidence>
<organism evidence="2 3">
    <name type="scientific">Hypericibacter terrae</name>
    <dbReference type="NCBI Taxonomy" id="2602015"/>
    <lineage>
        <taxon>Bacteria</taxon>
        <taxon>Pseudomonadati</taxon>
        <taxon>Pseudomonadota</taxon>
        <taxon>Alphaproteobacteria</taxon>
        <taxon>Rhodospirillales</taxon>
        <taxon>Dongiaceae</taxon>
        <taxon>Hypericibacter</taxon>
    </lineage>
</organism>
<feature type="signal peptide" evidence="1">
    <location>
        <begin position="1"/>
        <end position="17"/>
    </location>
</feature>
<dbReference type="InterPro" id="IPR028082">
    <property type="entry name" value="Peripla_BP_I"/>
</dbReference>
<keyword evidence="3" id="KW-1185">Reference proteome</keyword>
<keyword evidence="1" id="KW-0732">Signal</keyword>
<name>A0A5J6MS57_9PROT</name>